<evidence type="ECO:0000256" key="1">
    <source>
        <dbReference type="ARBA" id="ARBA00022578"/>
    </source>
</evidence>
<dbReference type="PANTHER" id="PTHR33217:SF7">
    <property type="entry name" value="TRANSPOSASE FOR INSERTION SEQUENCE ELEMENT IS1081"/>
    <property type="match status" value="1"/>
</dbReference>
<reference evidence="4" key="1">
    <citation type="submission" date="2019-08" db="EMBL/GenBank/DDBJ databases">
        <authorList>
            <person name="Kucharzyk K."/>
            <person name="Murdoch R.W."/>
            <person name="Higgins S."/>
            <person name="Loffler F."/>
        </authorList>
    </citation>
    <scope>NUCLEOTIDE SEQUENCE</scope>
</reference>
<protein>
    <submittedName>
        <fullName evidence="4">IS256 family transposase ISEnfa4</fullName>
    </submittedName>
</protein>
<gene>
    <name evidence="4" type="ORF">SDC9_122339</name>
</gene>
<evidence type="ECO:0000256" key="2">
    <source>
        <dbReference type="ARBA" id="ARBA00023125"/>
    </source>
</evidence>
<evidence type="ECO:0000256" key="3">
    <source>
        <dbReference type="ARBA" id="ARBA00023172"/>
    </source>
</evidence>
<keyword evidence="2" id="KW-0238">DNA-binding</keyword>
<evidence type="ECO:0000313" key="4">
    <source>
        <dbReference type="EMBL" id="MPM75347.1"/>
    </source>
</evidence>
<dbReference type="PANTHER" id="PTHR33217">
    <property type="entry name" value="TRANSPOSASE FOR INSERTION SEQUENCE ELEMENT IS1081"/>
    <property type="match status" value="1"/>
</dbReference>
<comment type="caution">
    <text evidence="4">The sequence shown here is derived from an EMBL/GenBank/DDBJ whole genome shotgun (WGS) entry which is preliminary data.</text>
</comment>
<sequence>MDQAFVLSMVEAVVNGVSTKKVSKIVEQLCGETVSKSFVSNAMKHLDPEIEEFRTRSLTSHTYRYLYVDAMYIKVRENHRIISKAVYVAQGVNELNKREIVGFKVSGQESTEIWKSFLQELRDRGLTQPNLVISDAHAGLKAAIQEVFVGSAWQRCTVHFLRNILEGMPKKECVEQREALRKIFRANTLQQALESRQDFEELTGGEKRFSKALDTLDSGFMDAMQYLQEPEAYHISLRTTNSLERVNREIGRREKVVSIFPNTESAERLIGAVLMDMNEEWAKNTGTFLMKKGNPIVGRT</sequence>
<accession>A0A645CEG4</accession>
<dbReference type="InterPro" id="IPR001207">
    <property type="entry name" value="Transposase_mutator"/>
</dbReference>
<dbReference type="Pfam" id="PF00872">
    <property type="entry name" value="Transposase_mut"/>
    <property type="match status" value="1"/>
</dbReference>
<keyword evidence="3" id="KW-0233">DNA recombination</keyword>
<keyword evidence="1" id="KW-0815">Transposition</keyword>
<dbReference type="GO" id="GO:0003677">
    <property type="term" value="F:DNA binding"/>
    <property type="evidence" value="ECO:0007669"/>
    <property type="project" value="UniProtKB-KW"/>
</dbReference>
<dbReference type="EMBL" id="VSSQ01026568">
    <property type="protein sequence ID" value="MPM75347.1"/>
    <property type="molecule type" value="Genomic_DNA"/>
</dbReference>
<organism evidence="4">
    <name type="scientific">bioreactor metagenome</name>
    <dbReference type="NCBI Taxonomy" id="1076179"/>
    <lineage>
        <taxon>unclassified sequences</taxon>
        <taxon>metagenomes</taxon>
        <taxon>ecological metagenomes</taxon>
    </lineage>
</organism>
<dbReference type="NCBIfam" id="NF033543">
    <property type="entry name" value="transpos_IS256"/>
    <property type="match status" value="1"/>
</dbReference>
<dbReference type="AlphaFoldDB" id="A0A645CEG4"/>
<dbReference type="GO" id="GO:0006313">
    <property type="term" value="P:DNA transposition"/>
    <property type="evidence" value="ECO:0007669"/>
    <property type="project" value="InterPro"/>
</dbReference>
<name>A0A645CEG4_9ZZZZ</name>
<proteinExistence type="predicted"/>
<dbReference type="GO" id="GO:0004803">
    <property type="term" value="F:transposase activity"/>
    <property type="evidence" value="ECO:0007669"/>
    <property type="project" value="InterPro"/>
</dbReference>